<feature type="compositionally biased region" description="Basic and acidic residues" evidence="5">
    <location>
        <begin position="9"/>
        <end position="26"/>
    </location>
</feature>
<feature type="region of interest" description="Disordered" evidence="5">
    <location>
        <begin position="1"/>
        <end position="32"/>
    </location>
</feature>
<feature type="transmembrane region" description="Helical" evidence="6">
    <location>
        <begin position="45"/>
        <end position="63"/>
    </location>
</feature>
<gene>
    <name evidence="7" type="ORF">EJ03DRAFT_349224</name>
</gene>
<evidence type="ECO:0000256" key="4">
    <source>
        <dbReference type="ARBA" id="ARBA00023136"/>
    </source>
</evidence>
<protein>
    <recommendedName>
        <fullName evidence="9">Major facilitator superfamily (MFS) profile domain-containing protein</fullName>
    </recommendedName>
</protein>
<keyword evidence="8" id="KW-1185">Reference proteome</keyword>
<comment type="subcellular location">
    <subcellularLocation>
        <location evidence="1">Membrane</location>
        <topology evidence="1">Multi-pass membrane protein</topology>
    </subcellularLocation>
</comment>
<dbReference type="GO" id="GO:0016020">
    <property type="term" value="C:membrane"/>
    <property type="evidence" value="ECO:0007669"/>
    <property type="project" value="UniProtKB-SubCell"/>
</dbReference>
<organism evidence="7 8">
    <name type="scientific">Teratosphaeria nubilosa</name>
    <dbReference type="NCBI Taxonomy" id="161662"/>
    <lineage>
        <taxon>Eukaryota</taxon>
        <taxon>Fungi</taxon>
        <taxon>Dikarya</taxon>
        <taxon>Ascomycota</taxon>
        <taxon>Pezizomycotina</taxon>
        <taxon>Dothideomycetes</taxon>
        <taxon>Dothideomycetidae</taxon>
        <taxon>Mycosphaerellales</taxon>
        <taxon>Teratosphaeriaceae</taxon>
        <taxon>Teratosphaeria</taxon>
    </lineage>
</organism>
<dbReference type="OrthoDB" id="2985014at2759"/>
<keyword evidence="2 6" id="KW-0812">Transmembrane</keyword>
<dbReference type="EMBL" id="ML995818">
    <property type="protein sequence ID" value="KAF2771598.1"/>
    <property type="molecule type" value="Genomic_DNA"/>
</dbReference>
<dbReference type="Gene3D" id="1.20.1720.10">
    <property type="entry name" value="Multidrug resistance protein D"/>
    <property type="match status" value="1"/>
</dbReference>
<evidence type="ECO:0008006" key="9">
    <source>
        <dbReference type="Google" id="ProtNLM"/>
    </source>
</evidence>
<reference evidence="7" key="1">
    <citation type="journal article" date="2020" name="Stud. Mycol.">
        <title>101 Dothideomycetes genomes: a test case for predicting lifestyles and emergence of pathogens.</title>
        <authorList>
            <person name="Haridas S."/>
            <person name="Albert R."/>
            <person name="Binder M."/>
            <person name="Bloem J."/>
            <person name="Labutti K."/>
            <person name="Salamov A."/>
            <person name="Andreopoulos B."/>
            <person name="Baker S."/>
            <person name="Barry K."/>
            <person name="Bills G."/>
            <person name="Bluhm B."/>
            <person name="Cannon C."/>
            <person name="Castanera R."/>
            <person name="Culley D."/>
            <person name="Daum C."/>
            <person name="Ezra D."/>
            <person name="Gonzalez J."/>
            <person name="Henrissat B."/>
            <person name="Kuo A."/>
            <person name="Liang C."/>
            <person name="Lipzen A."/>
            <person name="Lutzoni F."/>
            <person name="Magnuson J."/>
            <person name="Mondo S."/>
            <person name="Nolan M."/>
            <person name="Ohm R."/>
            <person name="Pangilinan J."/>
            <person name="Park H.-J."/>
            <person name="Ramirez L."/>
            <person name="Alfaro M."/>
            <person name="Sun H."/>
            <person name="Tritt A."/>
            <person name="Yoshinaga Y."/>
            <person name="Zwiers L.-H."/>
            <person name="Turgeon B."/>
            <person name="Goodwin S."/>
            <person name="Spatafora J."/>
            <person name="Crous P."/>
            <person name="Grigoriev I."/>
        </authorList>
    </citation>
    <scope>NUCLEOTIDE SEQUENCE</scope>
    <source>
        <strain evidence="7">CBS 116005</strain>
    </source>
</reference>
<name>A0A6G1LGP5_9PEZI</name>
<dbReference type="PANTHER" id="PTHR42718">
    <property type="entry name" value="MAJOR FACILITATOR SUPERFAMILY MULTIDRUG TRANSPORTER MFSC"/>
    <property type="match status" value="1"/>
</dbReference>
<evidence type="ECO:0000256" key="1">
    <source>
        <dbReference type="ARBA" id="ARBA00004141"/>
    </source>
</evidence>
<dbReference type="InterPro" id="IPR036259">
    <property type="entry name" value="MFS_trans_sf"/>
</dbReference>
<evidence type="ECO:0000256" key="6">
    <source>
        <dbReference type="SAM" id="Phobius"/>
    </source>
</evidence>
<dbReference type="PANTHER" id="PTHR42718:SF23">
    <property type="entry name" value="MAJOR FACILITATOR SUPERFAMILY (MFS) PROFILE DOMAIN-CONTAINING PROTEIN"/>
    <property type="match status" value="1"/>
</dbReference>
<dbReference type="SUPFAM" id="SSF103473">
    <property type="entry name" value="MFS general substrate transporter"/>
    <property type="match status" value="1"/>
</dbReference>
<proteinExistence type="predicted"/>
<keyword evidence="4 6" id="KW-0472">Membrane</keyword>
<dbReference type="Proteomes" id="UP000799436">
    <property type="component" value="Unassembled WGS sequence"/>
</dbReference>
<dbReference type="AlphaFoldDB" id="A0A6G1LGP5"/>
<evidence type="ECO:0000256" key="3">
    <source>
        <dbReference type="ARBA" id="ARBA00022989"/>
    </source>
</evidence>
<feature type="transmembrane region" description="Helical" evidence="6">
    <location>
        <begin position="83"/>
        <end position="102"/>
    </location>
</feature>
<evidence type="ECO:0000256" key="2">
    <source>
        <dbReference type="ARBA" id="ARBA00022692"/>
    </source>
</evidence>
<evidence type="ECO:0000313" key="7">
    <source>
        <dbReference type="EMBL" id="KAF2771598.1"/>
    </source>
</evidence>
<sequence length="119" mass="12848">MGQPTEPQHGLEPRDDTNTSDPEHLPPIDTNNLRPACFKSTIQEVLFVLTATMAIAMGSLLAGSVTVTSSFIGRHLDMTTAQITWITSACSLTNGAFLLFFGKVADLFDARSNTITHPL</sequence>
<evidence type="ECO:0000256" key="5">
    <source>
        <dbReference type="SAM" id="MobiDB-lite"/>
    </source>
</evidence>
<evidence type="ECO:0000313" key="8">
    <source>
        <dbReference type="Proteomes" id="UP000799436"/>
    </source>
</evidence>
<keyword evidence="3 6" id="KW-1133">Transmembrane helix</keyword>
<accession>A0A6G1LGP5</accession>